<dbReference type="EMBL" id="CP000780">
    <property type="protein sequence ID" value="ABS55248.1"/>
    <property type="molecule type" value="Genomic_DNA"/>
</dbReference>
<dbReference type="PANTHER" id="PTHR32154">
    <property type="entry name" value="PYRUVATE-FLAVODOXIN OXIDOREDUCTASE-RELATED"/>
    <property type="match status" value="1"/>
</dbReference>
<dbReference type="InterPro" id="IPR029061">
    <property type="entry name" value="THDP-binding"/>
</dbReference>
<dbReference type="Gene3D" id="3.40.50.970">
    <property type="match status" value="1"/>
</dbReference>
<keyword evidence="10" id="KW-0670">Pyruvate</keyword>
<evidence type="ECO:0000259" key="8">
    <source>
        <dbReference type="Pfam" id="PF01855"/>
    </source>
</evidence>
<evidence type="ECO:0000256" key="7">
    <source>
        <dbReference type="ARBA" id="ARBA00079587"/>
    </source>
</evidence>
<reference evidence="11" key="1">
    <citation type="journal article" date="2015" name="Microbiology">
        <title>Genome of Methanoregula boonei 6A8 reveals adaptations to oligotrophic peatland environments.</title>
        <authorList>
            <person name="Braeuer S."/>
            <person name="Cadillo-Quiroz H."/>
            <person name="Kyrpides N."/>
            <person name="Woyke T."/>
            <person name="Goodwin L."/>
            <person name="Detter C."/>
            <person name="Podell S."/>
            <person name="Yavitt J.B."/>
            <person name="Zinder S.H."/>
        </authorList>
    </citation>
    <scope>NUCLEOTIDE SEQUENCE [LARGE SCALE GENOMIC DNA]</scope>
    <source>
        <strain evidence="11">DSM 21154 / JCM 14090 / 6A8</strain>
    </source>
</reference>
<evidence type="ECO:0000256" key="6">
    <source>
        <dbReference type="ARBA" id="ARBA00076968"/>
    </source>
</evidence>
<feature type="domain" description="Pyruvate:ferredoxin oxidoreductase core" evidence="9">
    <location>
        <begin position="271"/>
        <end position="359"/>
    </location>
</feature>
<dbReference type="SUPFAM" id="SSF52518">
    <property type="entry name" value="Thiamin diphosphate-binding fold (THDP-binding)"/>
    <property type="match status" value="1"/>
</dbReference>
<dbReference type="GO" id="GO:0047553">
    <property type="term" value="F:2-oxoglutarate synthase activity"/>
    <property type="evidence" value="ECO:0007669"/>
    <property type="project" value="UniProtKB-EC"/>
</dbReference>
<keyword evidence="11" id="KW-1185">Reference proteome</keyword>
<dbReference type="KEGG" id="mbn:Mboo_0730"/>
<dbReference type="Pfam" id="PF01855">
    <property type="entry name" value="POR_N"/>
    <property type="match status" value="1"/>
</dbReference>
<dbReference type="PANTHER" id="PTHR32154:SF14">
    <property type="entry name" value="2-OXOGLUTARATE SYNTHASE SUBUNIT KORA"/>
    <property type="match status" value="1"/>
</dbReference>
<dbReference type="InterPro" id="IPR002880">
    <property type="entry name" value="Pyrv_Fd/Flavodoxin_OxRdtase_N"/>
</dbReference>
<keyword evidence="1" id="KW-0560">Oxidoreductase</keyword>
<evidence type="ECO:0000256" key="2">
    <source>
        <dbReference type="ARBA" id="ARBA00052359"/>
    </source>
</evidence>
<dbReference type="Proteomes" id="UP000002408">
    <property type="component" value="Chromosome"/>
</dbReference>
<evidence type="ECO:0000256" key="5">
    <source>
        <dbReference type="ARBA" id="ARBA00071398"/>
    </source>
</evidence>
<gene>
    <name evidence="10" type="ordered locus">Mboo_0730</name>
</gene>
<evidence type="ECO:0000259" key="9">
    <source>
        <dbReference type="Pfam" id="PF17147"/>
    </source>
</evidence>
<evidence type="ECO:0000256" key="4">
    <source>
        <dbReference type="ARBA" id="ARBA00066947"/>
    </source>
</evidence>
<dbReference type="HOGENOM" id="CLU_017038_0_1_2"/>
<name>A7I687_METB6</name>
<dbReference type="InterPro" id="IPR050722">
    <property type="entry name" value="Pyruvate:ferred/Flavod_OxRd"/>
</dbReference>
<evidence type="ECO:0000256" key="3">
    <source>
        <dbReference type="ARBA" id="ARBA00064882"/>
    </source>
</evidence>
<comment type="subunit">
    <text evidence="3">Heterotetramer of the KorA, KorB, KorC and KorD subunits.</text>
</comment>
<dbReference type="RefSeq" id="WP_012106271.1">
    <property type="nucleotide sequence ID" value="NC_009712.1"/>
</dbReference>
<sequence length="368" mass="39593">MTPRLEFWQGNIASAEGALSAGCRFFGGYPITPSTEVAEHMAAKLPKKGGVFIQMEDEIASIASVIGASWTGARAMTATSGPGFSLMMENIGYAAMTETPCVIVNVQRGGPSTGQPTMAAQGDMMQCRFGSHGDYAVIALCPASVQEMYNLTAKAFNLADRYRVPVFLMADEVIGHMRERIIVPDAVEQTGRPAFVPGTPPFKPAAGSLIPGFPRFGNGYGTHVTGLTHDERGFPSATDPGLHAGLVKRLVEKIESATIELADFDIINPDAKQVFIAYGAPVRTVQQVLHDHPDKKIGFLRIRTVWPFPAHALAIFKNAQRFIVPELNLGQIAREIERHTCVPVVSVPKLGGELHSPKELFALVEAGA</sequence>
<comment type="catalytic activity">
    <reaction evidence="2">
        <text>2 oxidized [2Fe-2S]-[ferredoxin] + 2-oxoglutarate + CoA = succinyl-CoA + 2 reduced [2Fe-2S]-[ferredoxin] + CO2 + H(+)</text>
        <dbReference type="Rhea" id="RHEA:17297"/>
        <dbReference type="Rhea" id="RHEA-COMP:10000"/>
        <dbReference type="Rhea" id="RHEA-COMP:10001"/>
        <dbReference type="ChEBI" id="CHEBI:15378"/>
        <dbReference type="ChEBI" id="CHEBI:16526"/>
        <dbReference type="ChEBI" id="CHEBI:16810"/>
        <dbReference type="ChEBI" id="CHEBI:33737"/>
        <dbReference type="ChEBI" id="CHEBI:33738"/>
        <dbReference type="ChEBI" id="CHEBI:57287"/>
        <dbReference type="ChEBI" id="CHEBI:57292"/>
        <dbReference type="EC" id="1.2.7.3"/>
    </reaction>
</comment>
<feature type="domain" description="Pyruvate flavodoxin/ferredoxin oxidoreductase pyrimidine binding" evidence="8">
    <location>
        <begin position="16"/>
        <end position="238"/>
    </location>
</feature>
<evidence type="ECO:0000313" key="10">
    <source>
        <dbReference type="EMBL" id="ABS55248.1"/>
    </source>
</evidence>
<dbReference type="CDD" id="cd07034">
    <property type="entry name" value="TPP_PYR_PFOR_IOR-alpha_like"/>
    <property type="match status" value="1"/>
</dbReference>
<dbReference type="GeneID" id="5410988"/>
<dbReference type="GO" id="GO:0006979">
    <property type="term" value="P:response to oxidative stress"/>
    <property type="evidence" value="ECO:0007669"/>
    <property type="project" value="TreeGrafter"/>
</dbReference>
<dbReference type="GO" id="GO:0044272">
    <property type="term" value="P:sulfur compound biosynthetic process"/>
    <property type="evidence" value="ECO:0007669"/>
    <property type="project" value="UniProtKB-ARBA"/>
</dbReference>
<protein>
    <recommendedName>
        <fullName evidence="5">2-oxoglutarate synthase subunit KorA</fullName>
        <ecNumber evidence="4">1.2.7.3</ecNumber>
    </recommendedName>
    <alternativeName>
        <fullName evidence="7">2-ketoglutarate oxidoreductase alpha chain</fullName>
    </alternativeName>
    <alternativeName>
        <fullName evidence="6">2-oxoglutarate-ferredoxin oxidoreductase subunit alpha</fullName>
    </alternativeName>
</protein>
<dbReference type="Pfam" id="PF17147">
    <property type="entry name" value="PFOR_II"/>
    <property type="match status" value="1"/>
</dbReference>
<dbReference type="GO" id="GO:0006082">
    <property type="term" value="P:organic acid metabolic process"/>
    <property type="evidence" value="ECO:0007669"/>
    <property type="project" value="UniProtKB-ARBA"/>
</dbReference>
<dbReference type="SUPFAM" id="SSF52922">
    <property type="entry name" value="TK C-terminal domain-like"/>
    <property type="match status" value="1"/>
</dbReference>
<dbReference type="AlphaFoldDB" id="A7I687"/>
<dbReference type="OrthoDB" id="31112at2157"/>
<organism evidence="10 11">
    <name type="scientific">Methanoregula boonei (strain DSM 21154 / JCM 14090 / 6A8)</name>
    <dbReference type="NCBI Taxonomy" id="456442"/>
    <lineage>
        <taxon>Archaea</taxon>
        <taxon>Methanobacteriati</taxon>
        <taxon>Methanobacteriota</taxon>
        <taxon>Stenosarchaea group</taxon>
        <taxon>Methanomicrobia</taxon>
        <taxon>Methanomicrobiales</taxon>
        <taxon>Methanoregulaceae</taxon>
        <taxon>Methanoregula</taxon>
    </lineage>
</organism>
<dbReference type="NCBIfam" id="NF006412">
    <property type="entry name" value="PRK08659.1"/>
    <property type="match status" value="1"/>
</dbReference>
<dbReference type="FunFam" id="3.40.50.970:FF:000022">
    <property type="entry name" value="2-oxoglutarate ferredoxin oxidoreductase alpha subunit"/>
    <property type="match status" value="1"/>
</dbReference>
<dbReference type="EC" id="1.2.7.3" evidence="4"/>
<dbReference type="eggNOG" id="arCOG01607">
    <property type="taxonomic scope" value="Archaea"/>
</dbReference>
<dbReference type="STRING" id="456442.Mboo_0730"/>
<accession>A7I687</accession>
<proteinExistence type="predicted"/>
<evidence type="ECO:0000256" key="1">
    <source>
        <dbReference type="ARBA" id="ARBA00023002"/>
    </source>
</evidence>
<dbReference type="InterPro" id="IPR033412">
    <property type="entry name" value="PFOR_II"/>
</dbReference>
<dbReference type="Gene3D" id="3.40.50.920">
    <property type="match status" value="1"/>
</dbReference>
<evidence type="ECO:0000313" key="11">
    <source>
        <dbReference type="Proteomes" id="UP000002408"/>
    </source>
</evidence>
<dbReference type="InterPro" id="IPR009014">
    <property type="entry name" value="Transketo_C/PFOR_II"/>
</dbReference>